<keyword evidence="2" id="KW-1185">Reference proteome</keyword>
<dbReference type="Proteomes" id="UP001500187">
    <property type="component" value="Unassembled WGS sequence"/>
</dbReference>
<evidence type="ECO:0000313" key="2">
    <source>
        <dbReference type="Proteomes" id="UP001500187"/>
    </source>
</evidence>
<gene>
    <name evidence="1" type="ORF">GCM10023352_04730</name>
</gene>
<accession>A0ABP9B2X0</accession>
<proteinExistence type="predicted"/>
<dbReference type="EMBL" id="BAABKP010000001">
    <property type="protein sequence ID" value="GAA4789817.1"/>
    <property type="molecule type" value="Genomic_DNA"/>
</dbReference>
<comment type="caution">
    <text evidence="1">The sequence shown here is derived from an EMBL/GenBank/DDBJ whole genome shotgun (WGS) entry which is preliminary data.</text>
</comment>
<organism evidence="1 2">
    <name type="scientific">Rothia endophytica</name>
    <dbReference type="NCBI Taxonomy" id="1324766"/>
    <lineage>
        <taxon>Bacteria</taxon>
        <taxon>Bacillati</taxon>
        <taxon>Actinomycetota</taxon>
        <taxon>Actinomycetes</taxon>
        <taxon>Micrococcales</taxon>
        <taxon>Micrococcaceae</taxon>
        <taxon>Rothia</taxon>
    </lineage>
</organism>
<reference evidence="2" key="1">
    <citation type="journal article" date="2019" name="Int. J. Syst. Evol. Microbiol.">
        <title>The Global Catalogue of Microorganisms (GCM) 10K type strain sequencing project: providing services to taxonomists for standard genome sequencing and annotation.</title>
        <authorList>
            <consortium name="The Broad Institute Genomics Platform"/>
            <consortium name="The Broad Institute Genome Sequencing Center for Infectious Disease"/>
            <person name="Wu L."/>
            <person name="Ma J."/>
        </authorList>
    </citation>
    <scope>NUCLEOTIDE SEQUENCE [LARGE SCALE GENOMIC DNA]</scope>
    <source>
        <strain evidence="2">JCM 18541</strain>
    </source>
</reference>
<name>A0ABP9B2X0_9MICC</name>
<protein>
    <submittedName>
        <fullName evidence="1">Uncharacterized protein</fullName>
    </submittedName>
</protein>
<sequence length="54" mass="6009">MQGYEHGRWGTVTADNDPGTCFKWKRHLAPQAITYCDAGSTYVPDITCFEGLKA</sequence>
<evidence type="ECO:0000313" key="1">
    <source>
        <dbReference type="EMBL" id="GAA4789817.1"/>
    </source>
</evidence>